<gene>
    <name evidence="8" type="ORF">C1645_716473</name>
</gene>
<evidence type="ECO:0000313" key="8">
    <source>
        <dbReference type="EMBL" id="RIA82638.1"/>
    </source>
</evidence>
<evidence type="ECO:0000313" key="9">
    <source>
        <dbReference type="Proteomes" id="UP000265703"/>
    </source>
</evidence>
<sequence length="464" mass="52589">MNLVTTVIFLFVILTYHMTCATLEPTSKIVGIDNGRYIDEFGRQRFFRGLNVVYKGFPYYPKIDAFDPITSFTEEDMKILASVNMNVIRLGVLWAGVEPVRGKYNETYLKILKNIVDKCNSNGIYVLLDSHQDVMSDKFCGEGFPRWAVQPVGAWSFPIPIGPAASYDPTTGLPDKVTCQRVNWALLYLSNAVNVAWQRFYDNYDGLRDAFGAQWAKIASIFKDSKNLLGYDLLNEPWPGNTYSNPGLWLPDVNTRKNLGPFWDAISAQLRKVDNNGIVFFTGVTWDLFGNGFDHVPGGPAYQNRSSFGYHYYKEIRIKPPNIDFEVHIEDLNRTGGASMLTEFEAAYNNGKNLPGLLKIIQAADKYLQSWIGWQYKDFFPLTRQLFGDGLVDPKSGQVRSDVATIFSRTFAEAISGNIISMKFDKEFTLIYEIDPSIKKPTIIKIQEKYHYPNGFIVNISPSG</sequence>
<feature type="domain" description="Glycoside hydrolase family 5 C-terminal" evidence="7">
    <location>
        <begin position="409"/>
        <end position="462"/>
    </location>
</feature>
<dbReference type="OrthoDB" id="1887033at2759"/>
<dbReference type="PANTHER" id="PTHR31308">
    <property type="match status" value="1"/>
</dbReference>
<dbReference type="GO" id="GO:1901136">
    <property type="term" value="P:carbohydrate derivative catabolic process"/>
    <property type="evidence" value="ECO:0007669"/>
    <property type="project" value="UniProtKB-ARBA"/>
</dbReference>
<accession>A0A397S9J5</accession>
<comment type="similarity">
    <text evidence="1 4">Belongs to the glycosyl hydrolase 5 (cellulase A) family.</text>
</comment>
<dbReference type="InterPro" id="IPR052066">
    <property type="entry name" value="Glycosphingolipid_Hydrolases"/>
</dbReference>
<dbReference type="Proteomes" id="UP000265703">
    <property type="component" value="Unassembled WGS sequence"/>
</dbReference>
<feature type="domain" description="Glycoside hydrolase family 5" evidence="6">
    <location>
        <begin position="74"/>
        <end position="378"/>
    </location>
</feature>
<dbReference type="SUPFAM" id="SSF51445">
    <property type="entry name" value="(Trans)glycosidases"/>
    <property type="match status" value="1"/>
</dbReference>
<dbReference type="InterPro" id="IPR041036">
    <property type="entry name" value="GH5_C"/>
</dbReference>
<protein>
    <submittedName>
        <fullName evidence="8">Glycoside Hydrolase Family 5 protein</fullName>
    </submittedName>
</protein>
<keyword evidence="3 4" id="KW-0326">Glycosidase</keyword>
<keyword evidence="9" id="KW-1185">Reference proteome</keyword>
<dbReference type="Gene3D" id="3.20.20.80">
    <property type="entry name" value="Glycosidases"/>
    <property type="match status" value="1"/>
</dbReference>
<dbReference type="GO" id="GO:0016042">
    <property type="term" value="P:lipid catabolic process"/>
    <property type="evidence" value="ECO:0007669"/>
    <property type="project" value="UniProtKB-ARBA"/>
</dbReference>
<evidence type="ECO:0000256" key="3">
    <source>
        <dbReference type="ARBA" id="ARBA00023295"/>
    </source>
</evidence>
<dbReference type="InterPro" id="IPR017853">
    <property type="entry name" value="GH"/>
</dbReference>
<dbReference type="InterPro" id="IPR013780">
    <property type="entry name" value="Glyco_hydro_b"/>
</dbReference>
<evidence type="ECO:0000259" key="6">
    <source>
        <dbReference type="Pfam" id="PF00150"/>
    </source>
</evidence>
<dbReference type="PANTHER" id="PTHR31308:SF3">
    <property type="entry name" value="ENDOGLYCOCERAMIDASE"/>
    <property type="match status" value="1"/>
</dbReference>
<evidence type="ECO:0000256" key="5">
    <source>
        <dbReference type="SAM" id="SignalP"/>
    </source>
</evidence>
<feature type="signal peptide" evidence="5">
    <location>
        <begin position="1"/>
        <end position="21"/>
    </location>
</feature>
<name>A0A397S9J5_9GLOM</name>
<feature type="non-terminal residue" evidence="8">
    <location>
        <position position="464"/>
    </location>
</feature>
<evidence type="ECO:0000256" key="1">
    <source>
        <dbReference type="ARBA" id="ARBA00005641"/>
    </source>
</evidence>
<dbReference type="Pfam" id="PF18564">
    <property type="entry name" value="Glyco_hydro_5_C"/>
    <property type="match status" value="1"/>
</dbReference>
<feature type="chain" id="PRO_5017191054" evidence="5">
    <location>
        <begin position="22"/>
        <end position="464"/>
    </location>
</feature>
<evidence type="ECO:0000256" key="2">
    <source>
        <dbReference type="ARBA" id="ARBA00022801"/>
    </source>
</evidence>
<dbReference type="AlphaFoldDB" id="A0A397S9J5"/>
<evidence type="ECO:0000259" key="7">
    <source>
        <dbReference type="Pfam" id="PF18564"/>
    </source>
</evidence>
<dbReference type="Gene3D" id="2.60.40.1180">
    <property type="entry name" value="Golgi alpha-mannosidase II"/>
    <property type="match status" value="1"/>
</dbReference>
<organism evidence="8 9">
    <name type="scientific">Glomus cerebriforme</name>
    <dbReference type="NCBI Taxonomy" id="658196"/>
    <lineage>
        <taxon>Eukaryota</taxon>
        <taxon>Fungi</taxon>
        <taxon>Fungi incertae sedis</taxon>
        <taxon>Mucoromycota</taxon>
        <taxon>Glomeromycotina</taxon>
        <taxon>Glomeromycetes</taxon>
        <taxon>Glomerales</taxon>
        <taxon>Glomeraceae</taxon>
        <taxon>Glomus</taxon>
    </lineage>
</organism>
<comment type="caution">
    <text evidence="8">The sequence shown here is derived from an EMBL/GenBank/DDBJ whole genome shotgun (WGS) entry which is preliminary data.</text>
</comment>
<evidence type="ECO:0000256" key="4">
    <source>
        <dbReference type="RuleBase" id="RU361153"/>
    </source>
</evidence>
<dbReference type="STRING" id="658196.A0A397S9J5"/>
<dbReference type="InterPro" id="IPR001547">
    <property type="entry name" value="Glyco_hydro_5"/>
</dbReference>
<dbReference type="GO" id="GO:0000272">
    <property type="term" value="P:polysaccharide catabolic process"/>
    <property type="evidence" value="ECO:0007669"/>
    <property type="project" value="InterPro"/>
</dbReference>
<dbReference type="EMBL" id="QKYT01000644">
    <property type="protein sequence ID" value="RIA82638.1"/>
    <property type="molecule type" value="Genomic_DNA"/>
</dbReference>
<keyword evidence="5" id="KW-0732">Signal</keyword>
<keyword evidence="2 4" id="KW-0378">Hydrolase</keyword>
<reference evidence="8 9" key="1">
    <citation type="submission" date="2018-06" db="EMBL/GenBank/DDBJ databases">
        <title>Comparative genomics reveals the genomic features of Rhizophagus irregularis, R. cerebriforme, R. diaphanum and Gigaspora rosea, and their symbiotic lifestyle signature.</title>
        <authorList>
            <person name="Morin E."/>
            <person name="San Clemente H."/>
            <person name="Chen E.C.H."/>
            <person name="De La Providencia I."/>
            <person name="Hainaut M."/>
            <person name="Kuo A."/>
            <person name="Kohler A."/>
            <person name="Murat C."/>
            <person name="Tang N."/>
            <person name="Roy S."/>
            <person name="Loubradou J."/>
            <person name="Henrissat B."/>
            <person name="Grigoriev I.V."/>
            <person name="Corradi N."/>
            <person name="Roux C."/>
            <person name="Martin F.M."/>
        </authorList>
    </citation>
    <scope>NUCLEOTIDE SEQUENCE [LARGE SCALE GENOMIC DNA]</scope>
    <source>
        <strain evidence="8 9">DAOM 227022</strain>
    </source>
</reference>
<dbReference type="GO" id="GO:0004553">
    <property type="term" value="F:hydrolase activity, hydrolyzing O-glycosyl compounds"/>
    <property type="evidence" value="ECO:0007669"/>
    <property type="project" value="InterPro"/>
</dbReference>
<proteinExistence type="inferred from homology"/>
<dbReference type="Pfam" id="PF00150">
    <property type="entry name" value="Cellulase"/>
    <property type="match status" value="1"/>
</dbReference>